<evidence type="ECO:0000259" key="2">
    <source>
        <dbReference type="Pfam" id="PF12146"/>
    </source>
</evidence>
<dbReference type="Pfam" id="PF12146">
    <property type="entry name" value="Hydrolase_4"/>
    <property type="match status" value="1"/>
</dbReference>
<proteinExistence type="predicted"/>
<reference evidence="3" key="2">
    <citation type="submission" date="2021-03" db="UniProtKB">
        <authorList>
            <consortium name="EnsemblPlants"/>
        </authorList>
    </citation>
    <scope>IDENTIFICATION</scope>
</reference>
<gene>
    <name evidence="3" type="primary">LOC110713158</name>
</gene>
<keyword evidence="1" id="KW-1133">Transmembrane helix</keyword>
<dbReference type="Gene3D" id="3.40.50.1820">
    <property type="entry name" value="alpha/beta hydrolase"/>
    <property type="match status" value="1"/>
</dbReference>
<keyword evidence="1" id="KW-0472">Membrane</keyword>
<evidence type="ECO:0000313" key="3">
    <source>
        <dbReference type="EnsemblPlants" id="AUR62033101-RA:cds"/>
    </source>
</evidence>
<dbReference type="RefSeq" id="XP_021747319.1">
    <property type="nucleotide sequence ID" value="XM_021891627.1"/>
</dbReference>
<accession>A0A803MPA0</accession>
<evidence type="ECO:0000313" key="4">
    <source>
        <dbReference type="Proteomes" id="UP000596660"/>
    </source>
</evidence>
<feature type="domain" description="Serine aminopeptidase S33" evidence="2">
    <location>
        <begin position="131"/>
        <end position="369"/>
    </location>
</feature>
<sequence length="388" mass="42261">MALEMLTSGASGRVSALISLSAWRSVMNLILAILFVIVVPFRKRREKSVSLVSKEEKVVSSGGSGGGAVVRLPAAIVRRVVMEQDVASRRMMAIKRVKEDKDDNCLRDYSIFGTKRGVTLFTQSWSSASRNVRGVVLLLHGLNEHSGRYSDFAKQLNEIGIKVYGMDWIGHGGSDGLHAYVPSLDDAVVDMKAFLDVILSENPGLPCFCFAHSTGAAIVLKAALDPKVEAQISGIVLTSPAVGVNPSHPIFNVIAPVASLLFPRYQCHAANKSGTVVCRDPEALKAKYSDPLVYTGAIRVRTGCEILRISAYLQDNLTKLRVPFLVLHGSADAVTDPKGSQKLYEEASSVDKAIKLYDGLLHDILFEPERQTVFHDITDWLIQRIGGD</sequence>
<dbReference type="OMA" id="HAVTDMK"/>
<reference evidence="3" key="1">
    <citation type="journal article" date="2017" name="Nature">
        <title>The genome of Chenopodium quinoa.</title>
        <authorList>
            <person name="Jarvis D.E."/>
            <person name="Ho Y.S."/>
            <person name="Lightfoot D.J."/>
            <person name="Schmoeckel S.M."/>
            <person name="Li B."/>
            <person name="Borm T.J.A."/>
            <person name="Ohyanagi H."/>
            <person name="Mineta K."/>
            <person name="Michell C.T."/>
            <person name="Saber N."/>
            <person name="Kharbatia N.M."/>
            <person name="Rupper R.R."/>
            <person name="Sharp A.R."/>
            <person name="Dally N."/>
            <person name="Boughton B.A."/>
            <person name="Woo Y.H."/>
            <person name="Gao G."/>
            <person name="Schijlen E.G.W.M."/>
            <person name="Guo X."/>
            <person name="Momin A.A."/>
            <person name="Negrao S."/>
            <person name="Al-Babili S."/>
            <person name="Gehring C."/>
            <person name="Roessner U."/>
            <person name="Jung C."/>
            <person name="Murphy K."/>
            <person name="Arold S.T."/>
            <person name="Gojobori T."/>
            <person name="van der Linden C.G."/>
            <person name="van Loo E.N."/>
            <person name="Jellen E.N."/>
            <person name="Maughan P.J."/>
            <person name="Tester M."/>
        </authorList>
    </citation>
    <scope>NUCLEOTIDE SEQUENCE [LARGE SCALE GENOMIC DNA]</scope>
    <source>
        <strain evidence="3">cv. PI 614886</strain>
    </source>
</reference>
<organism evidence="3 4">
    <name type="scientific">Chenopodium quinoa</name>
    <name type="common">Quinoa</name>
    <dbReference type="NCBI Taxonomy" id="63459"/>
    <lineage>
        <taxon>Eukaryota</taxon>
        <taxon>Viridiplantae</taxon>
        <taxon>Streptophyta</taxon>
        <taxon>Embryophyta</taxon>
        <taxon>Tracheophyta</taxon>
        <taxon>Spermatophyta</taxon>
        <taxon>Magnoliopsida</taxon>
        <taxon>eudicotyledons</taxon>
        <taxon>Gunneridae</taxon>
        <taxon>Pentapetalae</taxon>
        <taxon>Caryophyllales</taxon>
        <taxon>Chenopodiaceae</taxon>
        <taxon>Chenopodioideae</taxon>
        <taxon>Atripliceae</taxon>
        <taxon>Chenopodium</taxon>
    </lineage>
</organism>
<evidence type="ECO:0000256" key="1">
    <source>
        <dbReference type="SAM" id="Phobius"/>
    </source>
</evidence>
<dbReference type="Proteomes" id="UP000596660">
    <property type="component" value="Unplaced"/>
</dbReference>
<keyword evidence="4" id="KW-1185">Reference proteome</keyword>
<dbReference type="AlphaFoldDB" id="A0A803MPA0"/>
<dbReference type="InterPro" id="IPR051044">
    <property type="entry name" value="MAG_DAG_Lipase"/>
</dbReference>
<dbReference type="OrthoDB" id="2498029at2759"/>
<dbReference type="PANTHER" id="PTHR11614">
    <property type="entry name" value="PHOSPHOLIPASE-RELATED"/>
    <property type="match status" value="1"/>
</dbReference>
<dbReference type="KEGG" id="cqi:110713158"/>
<name>A0A803MPA0_CHEQI</name>
<dbReference type="Gramene" id="AUR62033101-RA">
    <property type="protein sequence ID" value="AUR62033101-RA:cds"/>
    <property type="gene ID" value="AUR62033101"/>
</dbReference>
<feature type="transmembrane region" description="Helical" evidence="1">
    <location>
        <begin position="20"/>
        <end position="41"/>
    </location>
</feature>
<dbReference type="InterPro" id="IPR022742">
    <property type="entry name" value="Hydrolase_4"/>
</dbReference>
<dbReference type="InterPro" id="IPR029058">
    <property type="entry name" value="AB_hydrolase_fold"/>
</dbReference>
<dbReference type="EnsemblPlants" id="AUR62033101-RA">
    <property type="protein sequence ID" value="AUR62033101-RA:cds"/>
    <property type="gene ID" value="AUR62033101"/>
</dbReference>
<dbReference type="SUPFAM" id="SSF53474">
    <property type="entry name" value="alpha/beta-Hydrolases"/>
    <property type="match status" value="1"/>
</dbReference>
<dbReference type="GeneID" id="110713158"/>
<protein>
    <recommendedName>
        <fullName evidence="2">Serine aminopeptidase S33 domain-containing protein</fullName>
    </recommendedName>
</protein>
<keyword evidence="1" id="KW-0812">Transmembrane</keyword>